<dbReference type="Proteomes" id="UP000766336">
    <property type="component" value="Unassembled WGS sequence"/>
</dbReference>
<name>A0ABS5QE14_9PROT</name>
<organism evidence="1 2">
    <name type="scientific">Roseococcus pinisoli</name>
    <dbReference type="NCBI Taxonomy" id="2835040"/>
    <lineage>
        <taxon>Bacteria</taxon>
        <taxon>Pseudomonadati</taxon>
        <taxon>Pseudomonadota</taxon>
        <taxon>Alphaproteobacteria</taxon>
        <taxon>Acetobacterales</taxon>
        <taxon>Roseomonadaceae</taxon>
        <taxon>Roseococcus</taxon>
    </lineage>
</organism>
<evidence type="ECO:0000313" key="1">
    <source>
        <dbReference type="EMBL" id="MBS7811175.1"/>
    </source>
</evidence>
<comment type="caution">
    <text evidence="1">The sequence shown here is derived from an EMBL/GenBank/DDBJ whole genome shotgun (WGS) entry which is preliminary data.</text>
</comment>
<evidence type="ECO:0000313" key="2">
    <source>
        <dbReference type="Proteomes" id="UP000766336"/>
    </source>
</evidence>
<dbReference type="EMBL" id="JAHCDA010000002">
    <property type="protein sequence ID" value="MBS7811175.1"/>
    <property type="molecule type" value="Genomic_DNA"/>
</dbReference>
<protein>
    <submittedName>
        <fullName evidence="1">Uncharacterized protein</fullName>
    </submittedName>
</protein>
<gene>
    <name evidence="1" type="ORF">KHU32_09520</name>
</gene>
<accession>A0ABS5QE14</accession>
<proteinExistence type="predicted"/>
<keyword evidence="2" id="KW-1185">Reference proteome</keyword>
<reference evidence="1 2" key="1">
    <citation type="submission" date="2021-05" db="EMBL/GenBank/DDBJ databases">
        <title>Roseococcus sp. XZZS9, whole genome shotgun sequencing project.</title>
        <authorList>
            <person name="Zhao G."/>
            <person name="Shen L."/>
        </authorList>
    </citation>
    <scope>NUCLEOTIDE SEQUENCE [LARGE SCALE GENOMIC DNA]</scope>
    <source>
        <strain evidence="1 2">XZZS9</strain>
    </source>
</reference>
<sequence>MSPLATPWDGVPVNPEQDGWHWIDDAPTEWIAATRSWRAPCSGEEVPPFDLAAEGWAYLGPVRTDADLGAAWAMGRDSAEECFWTLPATAPAEAIAMAPEEYGRRRDAARLAALQALTPPPDLGAALATALEQAREEERERNRADVLSLLDVGIRTAAEEGEADMAETLTVTRLMLAKLLARTPTTGEQADG</sequence>
<dbReference type="RefSeq" id="WP_213669864.1">
    <property type="nucleotide sequence ID" value="NZ_JAHCDA010000002.1"/>
</dbReference>